<keyword evidence="4" id="KW-0798">TonB box</keyword>
<dbReference type="Pfam" id="PF07715">
    <property type="entry name" value="Plug"/>
    <property type="match status" value="1"/>
</dbReference>
<evidence type="ECO:0000256" key="5">
    <source>
        <dbReference type="SAM" id="SignalP"/>
    </source>
</evidence>
<feature type="signal peptide" evidence="5">
    <location>
        <begin position="1"/>
        <end position="27"/>
    </location>
</feature>
<dbReference type="InterPro" id="IPR010104">
    <property type="entry name" value="TonB_rcpt_bac"/>
</dbReference>
<evidence type="ECO:0000259" key="6">
    <source>
        <dbReference type="Pfam" id="PF00593"/>
    </source>
</evidence>
<gene>
    <name evidence="8" type="ORF">CWS31_001480</name>
</gene>
<dbReference type="Gene3D" id="2.40.170.20">
    <property type="entry name" value="TonB-dependent receptor, beta-barrel domain"/>
    <property type="match status" value="1"/>
</dbReference>
<keyword evidence="9" id="KW-1185">Reference proteome</keyword>
<comment type="subcellular location">
    <subcellularLocation>
        <location evidence="1 4">Cell outer membrane</location>
    </subcellularLocation>
</comment>
<evidence type="ECO:0000256" key="3">
    <source>
        <dbReference type="ARBA" id="ARBA00023237"/>
    </source>
</evidence>
<dbReference type="InterPro" id="IPR000531">
    <property type="entry name" value="Beta-barrel_TonB"/>
</dbReference>
<organism evidence="8 9">
    <name type="scientific">Colwellia echini</name>
    <dbReference type="NCBI Taxonomy" id="1982103"/>
    <lineage>
        <taxon>Bacteria</taxon>
        <taxon>Pseudomonadati</taxon>
        <taxon>Pseudomonadota</taxon>
        <taxon>Gammaproteobacteria</taxon>
        <taxon>Alteromonadales</taxon>
        <taxon>Colwelliaceae</taxon>
        <taxon>Colwellia</taxon>
    </lineage>
</organism>
<reference evidence="8 9" key="1">
    <citation type="submission" date="2019-08" db="EMBL/GenBank/DDBJ databases">
        <title>Microbe sample from Colwellia echini.</title>
        <authorList>
            <person name="Christiansen L."/>
            <person name="Pathiraja D."/>
            <person name="Schultz-Johansen M."/>
            <person name="Choi I.-G."/>
            <person name="Stougaard P."/>
        </authorList>
    </citation>
    <scope>NUCLEOTIDE SEQUENCE [LARGE SCALE GENOMIC DNA]</scope>
    <source>
        <strain evidence="8 9">A3</strain>
    </source>
</reference>
<dbReference type="InterPro" id="IPR012910">
    <property type="entry name" value="Plug_dom"/>
</dbReference>
<dbReference type="InterPro" id="IPR036942">
    <property type="entry name" value="Beta-barrel_TonB_sf"/>
</dbReference>
<comment type="similarity">
    <text evidence="4">Belongs to the TonB-dependent receptor family.</text>
</comment>
<comment type="caution">
    <text evidence="8">The sequence shown here is derived from an EMBL/GenBank/DDBJ whole genome shotgun (WGS) entry which is preliminary data.</text>
</comment>
<name>A0ABY3N1L8_9GAMM</name>
<feature type="chain" id="PRO_5047036220" evidence="5">
    <location>
        <begin position="28"/>
        <end position="1225"/>
    </location>
</feature>
<keyword evidence="5" id="KW-0732">Signal</keyword>
<dbReference type="NCBIfam" id="TIGR01782">
    <property type="entry name" value="TonB-Xanth-Caul"/>
    <property type="match status" value="1"/>
</dbReference>
<dbReference type="RefSeq" id="WP_148747662.1">
    <property type="nucleotide sequence ID" value="NZ_PJAI02000001.1"/>
</dbReference>
<evidence type="ECO:0000259" key="7">
    <source>
        <dbReference type="Pfam" id="PF07715"/>
    </source>
</evidence>
<keyword evidence="3" id="KW-0998">Cell outer membrane</keyword>
<accession>A0ABY3N1L8</accession>
<dbReference type="Proteomes" id="UP000815846">
    <property type="component" value="Unassembled WGS sequence"/>
</dbReference>
<dbReference type="EMBL" id="PJAI02000001">
    <property type="protein sequence ID" value="TYK67224.1"/>
    <property type="molecule type" value="Genomic_DNA"/>
</dbReference>
<dbReference type="PANTHER" id="PTHR40980">
    <property type="entry name" value="PLUG DOMAIN-CONTAINING PROTEIN"/>
    <property type="match status" value="1"/>
</dbReference>
<keyword evidence="8" id="KW-0675">Receptor</keyword>
<proteinExistence type="inferred from homology"/>
<evidence type="ECO:0000313" key="9">
    <source>
        <dbReference type="Proteomes" id="UP000815846"/>
    </source>
</evidence>
<evidence type="ECO:0000256" key="2">
    <source>
        <dbReference type="ARBA" id="ARBA00023136"/>
    </source>
</evidence>
<dbReference type="Pfam" id="PF00593">
    <property type="entry name" value="TonB_dep_Rec_b-barrel"/>
    <property type="match status" value="1"/>
</dbReference>
<sequence length="1225" mass="134456">MFNHSKKFKLSPVCIALLATTSLSLSAQEVDNNNIDVTAKNTDSKVESADKEIETIEVTGLRGSLRKNINDKRFATNVVDSINAEDVGKSTDQNVADALGRITGVTIVSQDGEGSQVTVRGASANQNKITINGQQMTSTDFSQAVDLSSFSADILSKLEVVKTPSANQDEGSLGASINLTTVRPLEVDRDVRAITLQGRYNDFAEKADYKISAAFSERFLDDTFGVAFSIYDETNTVRRDQYRVENFMASNEIGIARDQNGEIISGVKAIQHSSTNYELFQNTSDRIGGTLGLQWLPTDDLSFMFDATYSSQDKTSSMDAVKSRNGNQPNFIEGVSSLNNNTIDPFTDPQEDWYTIDTSTQTLTKFVNRYGSGDLARAEGGNDRENFSLNLDMDYQITEDLSLSVLVGHSKSTSHSMPNANTNMQNFVQSPASLSQDAGADNEPVGYDCTTSSRCEIVNGEGFVDLGEHEFDWTDEDGVYHVANEDNSSTTNFNPRDINAFHLNYIARNQVDVEDTISNAQFDFQYDVDFAGISGIEFGAKYTEREKFVDNQAFTYSSSAATDVVLDEDGNTVTVPGGTLSNIRGSMIASDGLDYDDFMGSLGYGRNSATSGWTPIDVFAAADLVFAGADVNETINNTETRGADFNTAAAYLKFNFSYFDGKLTGDIGARYVKTKVDTTGYSGANFYTSPADNLYREFDRVHLRELRDTSLPACQLSAFAGDAIQGYDKRYGRVDGLGWDTSSGQDPSGWTQTPDQGACHDPEYASWAADVQAGIPRADDAWSPSWDSMWRYADISTNKDYGWNSGVQWDGSPAEANNFTGYSFNSTEDKSLNSFASTGSHTYENLLPSLNLNYAFTDDFIGRFATSKTMTRPEIDMIRPGFSVNESGYWGSGNPQAGRVTMFNTQLEPLESTNFDISAEWYFNPSSLLSVALFYKDMKNFTTNDSAASYIVDLRDVDGEISSNDIIMTADNSDADGDNHGLTGCMPQRATADYGFWGSDPTMLSNDLRDLCGEYSVTKVVNGKGATIGGIELGYTQAYDFLPGYFLSGLGVSTNYTYQKSEYDADISSITGLELPTLPVAETPMHTYNFTGYWEQDGHQVRLSWRGASDSLVGTDYNNGQSGRTWNQGSIWNEGRDTLDFSATYQINDYVNVVFQASNLTDAAYRTYYTNRELAVTRVFADNAAGYDFVAVPEGNPLTGDATTDRTYTSYKVGTSYRLGVRVTF</sequence>
<dbReference type="PANTHER" id="PTHR40980:SF3">
    <property type="entry name" value="TONB-DEPENDENT RECEPTOR-LIKE BETA-BARREL DOMAIN-CONTAINING PROTEIN"/>
    <property type="match status" value="1"/>
</dbReference>
<keyword evidence="2 4" id="KW-0472">Membrane</keyword>
<evidence type="ECO:0000313" key="8">
    <source>
        <dbReference type="EMBL" id="TYK67224.1"/>
    </source>
</evidence>
<feature type="domain" description="TonB-dependent receptor-like beta-barrel" evidence="6">
    <location>
        <begin position="798"/>
        <end position="1160"/>
    </location>
</feature>
<feature type="domain" description="TonB-dependent receptor plug" evidence="7">
    <location>
        <begin position="72"/>
        <end position="174"/>
    </location>
</feature>
<dbReference type="Gene3D" id="2.170.130.10">
    <property type="entry name" value="TonB-dependent receptor, plug domain"/>
    <property type="match status" value="1"/>
</dbReference>
<protein>
    <submittedName>
        <fullName evidence="8">TonB-dependent receptor</fullName>
    </submittedName>
</protein>
<dbReference type="SUPFAM" id="SSF56935">
    <property type="entry name" value="Porins"/>
    <property type="match status" value="1"/>
</dbReference>
<dbReference type="InterPro" id="IPR037066">
    <property type="entry name" value="Plug_dom_sf"/>
</dbReference>
<evidence type="ECO:0000256" key="4">
    <source>
        <dbReference type="RuleBase" id="RU003357"/>
    </source>
</evidence>
<evidence type="ECO:0000256" key="1">
    <source>
        <dbReference type="ARBA" id="ARBA00004442"/>
    </source>
</evidence>